<evidence type="ECO:0000313" key="3">
    <source>
        <dbReference type="Proteomes" id="UP000016927"/>
    </source>
</evidence>
<evidence type="ECO:0000256" key="1">
    <source>
        <dbReference type="SAM" id="Phobius"/>
    </source>
</evidence>
<protein>
    <submittedName>
        <fullName evidence="2">Uncharacterized protein</fullName>
    </submittedName>
</protein>
<dbReference type="EMBL" id="KB908935">
    <property type="protein sequence ID" value="EOB14512.1"/>
    <property type="molecule type" value="Genomic_DNA"/>
</dbReference>
<dbReference type="Proteomes" id="UP000016927">
    <property type="component" value="Unassembled WGS sequence"/>
</dbReference>
<keyword evidence="1" id="KW-0472">Membrane</keyword>
<reference evidence="2 3" key="1">
    <citation type="journal article" date="2013" name="BMC Genomics">
        <title>Comparative genomics of parasitic silkworm microsporidia reveal an association between genome expansion and host adaptation.</title>
        <authorList>
            <person name="Pan G."/>
            <person name="Xu J."/>
            <person name="Li T."/>
            <person name="Xia Q."/>
            <person name="Liu S.L."/>
            <person name="Zhang G."/>
            <person name="Li S."/>
            <person name="Li C."/>
            <person name="Liu H."/>
            <person name="Yang L."/>
            <person name="Liu T."/>
            <person name="Zhang X."/>
            <person name="Wu Z."/>
            <person name="Fan W."/>
            <person name="Dang X."/>
            <person name="Xiang H."/>
            <person name="Tao M."/>
            <person name="Li Y."/>
            <person name="Hu J."/>
            <person name="Li Z."/>
            <person name="Lin L."/>
            <person name="Luo J."/>
            <person name="Geng L."/>
            <person name="Wang L."/>
            <person name="Long M."/>
            <person name="Wan Y."/>
            <person name="He N."/>
            <person name="Zhang Z."/>
            <person name="Lu C."/>
            <person name="Keeling P.J."/>
            <person name="Wang J."/>
            <person name="Xiang Z."/>
            <person name="Zhou Z."/>
        </authorList>
    </citation>
    <scope>NUCLEOTIDE SEQUENCE [LARGE SCALE GENOMIC DNA]</scope>
    <source>
        <strain evidence="3">CQ1 / CVCC 102059</strain>
    </source>
</reference>
<name>R0KWC3_NOSB1</name>
<keyword evidence="1" id="KW-0812">Transmembrane</keyword>
<keyword evidence="3" id="KW-1185">Reference proteome</keyword>
<dbReference type="AlphaFoldDB" id="R0KWC3"/>
<gene>
    <name evidence="2" type="ORF">NBO_27g0066</name>
</gene>
<feature type="transmembrane region" description="Helical" evidence="1">
    <location>
        <begin position="106"/>
        <end position="127"/>
    </location>
</feature>
<sequence length="143" mass="16513">MTMELIQISFSLVYSYFTLNSIRCSDIKPSSRNVRKMSSLDENITPVHSRRLKQPYTPQIRHPKARRITEAVVSVRMPQVQQAEEPVPRINPFVDIYENIKRNIKFLSVGLLICFLMALACFIGFIVDKHSVKSCVRIISLML</sequence>
<keyword evidence="1" id="KW-1133">Transmembrane helix</keyword>
<accession>R0KWC3</accession>
<organism evidence="2 3">
    <name type="scientific">Nosema bombycis (strain CQ1 / CVCC 102059)</name>
    <name type="common">Microsporidian parasite</name>
    <name type="synonym">Pebrine of silkworm</name>
    <dbReference type="NCBI Taxonomy" id="578461"/>
    <lineage>
        <taxon>Eukaryota</taxon>
        <taxon>Fungi</taxon>
        <taxon>Fungi incertae sedis</taxon>
        <taxon>Microsporidia</taxon>
        <taxon>Nosematidae</taxon>
        <taxon>Nosema</taxon>
    </lineage>
</organism>
<evidence type="ECO:0000313" key="2">
    <source>
        <dbReference type="EMBL" id="EOB14512.1"/>
    </source>
</evidence>
<proteinExistence type="predicted"/>
<dbReference type="VEuPathDB" id="MicrosporidiaDB:NBO_27g0066"/>
<dbReference type="HOGENOM" id="CLU_1806736_0_0_1"/>